<protein>
    <submittedName>
        <fullName evidence="3">Uncharacterized protein</fullName>
    </submittedName>
</protein>
<dbReference type="Proteomes" id="UP000799440">
    <property type="component" value="Unassembled WGS sequence"/>
</dbReference>
<feature type="transmembrane region" description="Helical" evidence="2">
    <location>
        <begin position="6"/>
        <end position="27"/>
    </location>
</feature>
<feature type="region of interest" description="Disordered" evidence="1">
    <location>
        <begin position="601"/>
        <end position="761"/>
    </location>
</feature>
<proteinExistence type="predicted"/>
<feature type="compositionally biased region" description="Acidic residues" evidence="1">
    <location>
        <begin position="626"/>
        <end position="636"/>
    </location>
</feature>
<dbReference type="AlphaFoldDB" id="A0A6A6VH67"/>
<reference evidence="3" key="1">
    <citation type="journal article" date="2020" name="Stud. Mycol.">
        <title>101 Dothideomycetes genomes: a test case for predicting lifestyles and emergence of pathogens.</title>
        <authorList>
            <person name="Haridas S."/>
            <person name="Albert R."/>
            <person name="Binder M."/>
            <person name="Bloem J."/>
            <person name="Labutti K."/>
            <person name="Salamov A."/>
            <person name="Andreopoulos B."/>
            <person name="Baker S."/>
            <person name="Barry K."/>
            <person name="Bills G."/>
            <person name="Bluhm B."/>
            <person name="Cannon C."/>
            <person name="Castanera R."/>
            <person name="Culley D."/>
            <person name="Daum C."/>
            <person name="Ezra D."/>
            <person name="Gonzalez J."/>
            <person name="Henrissat B."/>
            <person name="Kuo A."/>
            <person name="Liang C."/>
            <person name="Lipzen A."/>
            <person name="Lutzoni F."/>
            <person name="Magnuson J."/>
            <person name="Mondo S."/>
            <person name="Nolan M."/>
            <person name="Ohm R."/>
            <person name="Pangilinan J."/>
            <person name="Park H.-J."/>
            <person name="Ramirez L."/>
            <person name="Alfaro M."/>
            <person name="Sun H."/>
            <person name="Tritt A."/>
            <person name="Yoshinaga Y."/>
            <person name="Zwiers L.-H."/>
            <person name="Turgeon B."/>
            <person name="Goodwin S."/>
            <person name="Spatafora J."/>
            <person name="Crous P."/>
            <person name="Grigoriev I."/>
        </authorList>
    </citation>
    <scope>NUCLEOTIDE SEQUENCE</scope>
    <source>
        <strain evidence="3">CBS 119925</strain>
    </source>
</reference>
<evidence type="ECO:0000313" key="3">
    <source>
        <dbReference type="EMBL" id="KAF2749925.1"/>
    </source>
</evidence>
<dbReference type="OrthoDB" id="5307331at2759"/>
<evidence type="ECO:0000256" key="1">
    <source>
        <dbReference type="SAM" id="MobiDB-lite"/>
    </source>
</evidence>
<feature type="region of interest" description="Disordered" evidence="1">
    <location>
        <begin position="212"/>
        <end position="259"/>
    </location>
</feature>
<evidence type="ECO:0000313" key="4">
    <source>
        <dbReference type="Proteomes" id="UP000799440"/>
    </source>
</evidence>
<feature type="compositionally biased region" description="Polar residues" evidence="1">
    <location>
        <begin position="245"/>
        <end position="254"/>
    </location>
</feature>
<keyword evidence="4" id="KW-1185">Reference proteome</keyword>
<keyword evidence="2" id="KW-0472">Membrane</keyword>
<feature type="region of interest" description="Disordered" evidence="1">
    <location>
        <begin position="802"/>
        <end position="881"/>
    </location>
</feature>
<gene>
    <name evidence="3" type="ORF">M011DRAFT_465580</name>
</gene>
<accession>A0A6A6VH67</accession>
<feature type="compositionally biased region" description="Polar residues" evidence="1">
    <location>
        <begin position="226"/>
        <end position="235"/>
    </location>
</feature>
<organism evidence="3 4">
    <name type="scientific">Sporormia fimetaria CBS 119925</name>
    <dbReference type="NCBI Taxonomy" id="1340428"/>
    <lineage>
        <taxon>Eukaryota</taxon>
        <taxon>Fungi</taxon>
        <taxon>Dikarya</taxon>
        <taxon>Ascomycota</taxon>
        <taxon>Pezizomycotina</taxon>
        <taxon>Dothideomycetes</taxon>
        <taxon>Pleosporomycetidae</taxon>
        <taxon>Pleosporales</taxon>
        <taxon>Sporormiaceae</taxon>
        <taxon>Sporormia</taxon>
    </lineage>
</organism>
<keyword evidence="2" id="KW-1133">Transmembrane helix</keyword>
<feature type="compositionally biased region" description="Basic residues" evidence="1">
    <location>
        <begin position="660"/>
        <end position="672"/>
    </location>
</feature>
<feature type="compositionally biased region" description="Polar residues" evidence="1">
    <location>
        <begin position="836"/>
        <end position="845"/>
    </location>
</feature>
<evidence type="ECO:0000256" key="2">
    <source>
        <dbReference type="SAM" id="Phobius"/>
    </source>
</evidence>
<keyword evidence="2" id="KW-0812">Transmembrane</keyword>
<name>A0A6A6VH67_9PLEO</name>
<dbReference type="EMBL" id="MU006565">
    <property type="protein sequence ID" value="KAF2749925.1"/>
    <property type="molecule type" value="Genomic_DNA"/>
</dbReference>
<sequence length="881" mass="100277">MAEQGYSGVCLRVVSVLVFVLPSMVIIPPRRTKGHLNRYVTGILVLCSVASCHVVSNAYQQQPSLSSGRRRSSRGLSQQRMSGFVNPEQVDNWGGQASGGFNGLDEFINVDPNQFPAGDFDDDLFNSYVALPSANAQAQLGQVDDYSQQQFMQQHYPQHYYPNLEQYAQQTQVTGPYWPGAQHQVPIEMSNYFPQDPTFVAPTTENIDPALAEQHPRQRSPGTLFVQDSENSPRGGSTGRKRRMSTISEYASTDASERKRLKLSRQVRGHGSKNQLGFKLEKPKMRGDKPWVRVNGSTRGLTTRSAKINRYTGAGYEVRPHPIGKAWQTPSGFTFDYTEKWEFKKVKYSAEELNAFIFEYPYNKKTHAKLKLWLQKTPTDSAFRYNSPFHSKCRFKHCPSQLYEQGRILHGHYRIAFDERWHANGMNVDPYHVAGFVHLYCMERFLDFEEVCKLGIVEVDTRSMPNEPKMRFAATLHGQAELPIAQEFIEACKNDDLRNVTEFRNYPVHEQFRRGQEKPHKDTLTYHMHMVKLLARPPSQIKELGVDRVLKPSNVLVHKGNLEVHYLPKRQTKAKKSKRKNQDEVQQEIDRLVEEARQEVQELIGGDPKRPAYTPRKRKQPVKESSDEESDSDSDSDSVKEFGDDSDSEVEVAVTVPQKKGVRASPRLKYKTRPAYNPPDSPQHTQPPSLKRQRKDSLPSEDPPLPGKSPTTSQDMQPPPPKRQRKGSIPPSEFPFPVQPIQVMAQLDSEPLPPLESSHPVQPIQDMTQLDSEVEWHHLFNDLDPLPEDFDYSEFDLEKHLGDFDSSPAGLTRRRSSAFSSSIRRSRARSVLKNPALNSSPNTPGGSKYPNRRVSIGRTTTNVFDTALSPKENLRRSSRAR</sequence>